<evidence type="ECO:0000313" key="3">
    <source>
        <dbReference type="EMBL" id="MCP2256616.1"/>
    </source>
</evidence>
<protein>
    <submittedName>
        <fullName evidence="3">Aldo/keto reductase family protein</fullName>
    </submittedName>
</protein>
<evidence type="ECO:0000256" key="1">
    <source>
        <dbReference type="SAM" id="MobiDB-lite"/>
    </source>
</evidence>
<sequence length="98" mass="10715">MSVTGTYGPPDPREAAATLLEALDLRVTVLDTAGFYVAGTNEELLGRTLARQRHRGVLAINTRVRRTADDLVPPGSPDDLRRACAASLRHPRTDHLDR</sequence>
<dbReference type="InterPro" id="IPR023210">
    <property type="entry name" value="NADP_OxRdtase_dom"/>
</dbReference>
<dbReference type="Gene3D" id="3.20.20.100">
    <property type="entry name" value="NADP-dependent oxidoreductase domain"/>
    <property type="match status" value="1"/>
</dbReference>
<keyword evidence="4" id="KW-1185">Reference proteome</keyword>
<comment type="caution">
    <text evidence="3">The sequence shown here is derived from an EMBL/GenBank/DDBJ whole genome shotgun (WGS) entry which is preliminary data.</text>
</comment>
<dbReference type="Proteomes" id="UP001205311">
    <property type="component" value="Unassembled WGS sequence"/>
</dbReference>
<organism evidence="3 4">
    <name type="scientific">Streptoalloteichus tenebrarius (strain ATCC 17920 / DSM 40477 / JCM 4838 / CBS 697.72 / NBRC 16177 / NCIMB 11028 / NRRL B-12390 / A12253. 1 / ISP 5477)</name>
    <name type="common">Streptomyces tenebrarius</name>
    <dbReference type="NCBI Taxonomy" id="1933"/>
    <lineage>
        <taxon>Bacteria</taxon>
        <taxon>Bacillati</taxon>
        <taxon>Actinomycetota</taxon>
        <taxon>Actinomycetes</taxon>
        <taxon>Pseudonocardiales</taxon>
        <taxon>Pseudonocardiaceae</taxon>
        <taxon>Streptoalloteichus</taxon>
    </lineage>
</organism>
<name>A0ABT1HM72_STRSD</name>
<accession>A0ABT1HM72</accession>
<evidence type="ECO:0000259" key="2">
    <source>
        <dbReference type="Pfam" id="PF00248"/>
    </source>
</evidence>
<dbReference type="RefSeq" id="WP_253667593.1">
    <property type="nucleotide sequence ID" value="NZ_JAMTCP010000001.1"/>
</dbReference>
<feature type="region of interest" description="Disordered" evidence="1">
    <location>
        <begin position="69"/>
        <end position="98"/>
    </location>
</feature>
<dbReference type="EMBL" id="JAMTCP010000001">
    <property type="protein sequence ID" value="MCP2256616.1"/>
    <property type="molecule type" value="Genomic_DNA"/>
</dbReference>
<dbReference type="Pfam" id="PF00248">
    <property type="entry name" value="Aldo_ket_red"/>
    <property type="match status" value="1"/>
</dbReference>
<feature type="domain" description="NADP-dependent oxidoreductase" evidence="2">
    <location>
        <begin position="1"/>
        <end position="97"/>
    </location>
</feature>
<evidence type="ECO:0000313" key="4">
    <source>
        <dbReference type="Proteomes" id="UP001205311"/>
    </source>
</evidence>
<dbReference type="SUPFAM" id="SSF51430">
    <property type="entry name" value="NAD(P)-linked oxidoreductase"/>
    <property type="match status" value="1"/>
</dbReference>
<reference evidence="3 4" key="1">
    <citation type="submission" date="2022-06" db="EMBL/GenBank/DDBJ databases">
        <title>Genomic Encyclopedia of Archaeal and Bacterial Type Strains, Phase II (KMG-II): from individual species to whole genera.</title>
        <authorList>
            <person name="Goeker M."/>
        </authorList>
    </citation>
    <scope>NUCLEOTIDE SEQUENCE [LARGE SCALE GENOMIC DNA]</scope>
    <source>
        <strain evidence="3 4">DSM 40477</strain>
    </source>
</reference>
<dbReference type="InterPro" id="IPR036812">
    <property type="entry name" value="NAD(P)_OxRdtase_dom_sf"/>
</dbReference>
<gene>
    <name evidence="3" type="ORF">LX15_000299</name>
</gene>
<proteinExistence type="predicted"/>